<feature type="transmembrane region" description="Helical" evidence="6">
    <location>
        <begin position="30"/>
        <end position="49"/>
    </location>
</feature>
<feature type="transmembrane region" description="Helical" evidence="6">
    <location>
        <begin position="163"/>
        <end position="183"/>
    </location>
</feature>
<evidence type="ECO:0000256" key="1">
    <source>
        <dbReference type="ARBA" id="ARBA00004651"/>
    </source>
</evidence>
<keyword evidence="4 6" id="KW-1133">Transmembrane helix</keyword>
<proteinExistence type="predicted"/>
<keyword evidence="5 6" id="KW-0472">Membrane</keyword>
<dbReference type="Pfam" id="PF08395">
    <property type="entry name" value="7tm_7"/>
    <property type="match status" value="1"/>
</dbReference>
<comment type="subcellular location">
    <subcellularLocation>
        <location evidence="1">Cell membrane</location>
        <topology evidence="1">Multi-pass membrane protein</topology>
    </subcellularLocation>
</comment>
<evidence type="ECO:0000256" key="4">
    <source>
        <dbReference type="ARBA" id="ARBA00022989"/>
    </source>
</evidence>
<evidence type="ECO:0000256" key="5">
    <source>
        <dbReference type="ARBA" id="ARBA00023136"/>
    </source>
</evidence>
<dbReference type="InterPro" id="IPR013604">
    <property type="entry name" value="7TM_chemorcpt"/>
</dbReference>
<evidence type="ECO:0000256" key="6">
    <source>
        <dbReference type="SAM" id="Phobius"/>
    </source>
</evidence>
<organism evidence="7">
    <name type="scientific">Clastoptera arizonana</name>
    <name type="common">Arizona spittle bug</name>
    <dbReference type="NCBI Taxonomy" id="38151"/>
    <lineage>
        <taxon>Eukaryota</taxon>
        <taxon>Metazoa</taxon>
        <taxon>Ecdysozoa</taxon>
        <taxon>Arthropoda</taxon>
        <taxon>Hexapoda</taxon>
        <taxon>Insecta</taxon>
        <taxon>Pterygota</taxon>
        <taxon>Neoptera</taxon>
        <taxon>Paraneoptera</taxon>
        <taxon>Hemiptera</taxon>
        <taxon>Auchenorrhyncha</taxon>
        <taxon>Cercopoidea</taxon>
        <taxon>Clastopteridae</taxon>
        <taxon>Clastoptera</taxon>
    </lineage>
</organism>
<reference evidence="7" key="1">
    <citation type="submission" date="2015-12" db="EMBL/GenBank/DDBJ databases">
        <title>De novo transcriptome assembly of four potential Pierce s Disease insect vectors from Arizona vineyards.</title>
        <authorList>
            <person name="Tassone E.E."/>
        </authorList>
    </citation>
    <scope>NUCLEOTIDE SEQUENCE</scope>
</reference>
<feature type="non-terminal residue" evidence="7">
    <location>
        <position position="1"/>
    </location>
</feature>
<evidence type="ECO:0000256" key="2">
    <source>
        <dbReference type="ARBA" id="ARBA00022475"/>
    </source>
</evidence>
<sequence>LSHISEKSSNIQKININKELKFNPLTYLSVPIKVTIFTSVALVFLLVAFERKYLIKDIEWYKSWPIITTGYNVIMTVTFWFYNCLMISKTSEKISYELVQTLKTNPFRYDVSKYRFILLHLRSIVMDFSSILSNTILGNTITSFLVVICSAYGVTSITMKREFSLLTSMLIPLLFNITILYIYCEGAYKVGQVKQNILKSVLECELVNLRHEVHQEVELVIDAVKSMPPNIDILGFLILHRDTIVKVFGVIVSYLIILAQFRISD</sequence>
<keyword evidence="2" id="KW-1003">Cell membrane</keyword>
<evidence type="ECO:0000256" key="3">
    <source>
        <dbReference type="ARBA" id="ARBA00022692"/>
    </source>
</evidence>
<feature type="transmembrane region" description="Helical" evidence="6">
    <location>
        <begin position="61"/>
        <end position="82"/>
    </location>
</feature>
<evidence type="ECO:0008006" key="8">
    <source>
        <dbReference type="Google" id="ProtNLM"/>
    </source>
</evidence>
<keyword evidence="3 6" id="KW-0812">Transmembrane</keyword>
<accession>A0A1B6E8V9</accession>
<protein>
    <recommendedName>
        <fullName evidence="8">Gustatory receptor</fullName>
    </recommendedName>
</protein>
<dbReference type="GO" id="GO:0005886">
    <property type="term" value="C:plasma membrane"/>
    <property type="evidence" value="ECO:0007669"/>
    <property type="project" value="UniProtKB-SubCell"/>
</dbReference>
<feature type="transmembrane region" description="Helical" evidence="6">
    <location>
        <begin position="244"/>
        <end position="263"/>
    </location>
</feature>
<feature type="transmembrane region" description="Helical" evidence="6">
    <location>
        <begin position="136"/>
        <end position="154"/>
    </location>
</feature>
<dbReference type="GO" id="GO:0050909">
    <property type="term" value="P:sensory perception of taste"/>
    <property type="evidence" value="ECO:0007669"/>
    <property type="project" value="InterPro"/>
</dbReference>
<evidence type="ECO:0000313" key="7">
    <source>
        <dbReference type="EMBL" id="JAS34356.1"/>
    </source>
</evidence>
<dbReference type="EMBL" id="GEDC01002942">
    <property type="protein sequence ID" value="JAS34356.1"/>
    <property type="molecule type" value="Transcribed_RNA"/>
</dbReference>
<name>A0A1B6E8V9_9HEMI</name>
<dbReference type="AlphaFoldDB" id="A0A1B6E8V9"/>
<gene>
    <name evidence="7" type="ORF">g.42</name>
</gene>